<keyword evidence="3" id="KW-0378">Hydrolase</keyword>
<dbReference type="SUPFAM" id="SSF52266">
    <property type="entry name" value="SGNH hydrolase"/>
    <property type="match status" value="1"/>
</dbReference>
<dbReference type="InterPro" id="IPR051532">
    <property type="entry name" value="Ester_Hydrolysis_Enzymes"/>
</dbReference>
<keyword evidence="1" id="KW-0812">Transmembrane</keyword>
<organism evidence="3 4">
    <name type="scientific">Candidatus Pseudogracilibacillus intestinigallinarum</name>
    <dbReference type="NCBI Taxonomy" id="2838742"/>
    <lineage>
        <taxon>Bacteria</taxon>
        <taxon>Bacillati</taxon>
        <taxon>Bacillota</taxon>
        <taxon>Bacilli</taxon>
        <taxon>Bacillales</taxon>
        <taxon>Bacillaceae</taxon>
        <taxon>Pseudogracilibacillus</taxon>
    </lineage>
</organism>
<comment type="caution">
    <text evidence="3">The sequence shown here is derived from an EMBL/GenBank/DDBJ whole genome shotgun (WGS) entry which is preliminary data.</text>
</comment>
<dbReference type="InterPro" id="IPR036514">
    <property type="entry name" value="SGNH_hydro_sf"/>
</dbReference>
<name>A0A9D1PJN3_9BACI</name>
<feature type="domain" description="SGNH hydrolase-type esterase" evidence="2">
    <location>
        <begin position="89"/>
        <end position="279"/>
    </location>
</feature>
<dbReference type="GO" id="GO:0004622">
    <property type="term" value="F:phosphatidylcholine lysophospholipase activity"/>
    <property type="evidence" value="ECO:0007669"/>
    <property type="project" value="TreeGrafter"/>
</dbReference>
<dbReference type="Gene3D" id="3.40.50.1110">
    <property type="entry name" value="SGNH hydrolase"/>
    <property type="match status" value="1"/>
</dbReference>
<sequence length="298" mass="34601">MIFIKRTFILSIIIISIIVLAFFSTPKKQKPLNKIIEDERMSETDSDGEPLDEELETAMMKEDPVRDFISDQLKRAANFFFTNEINVVAIGDSLTEGVGDETENGGYVGVLDETINEEKQLVHFDNFGKRGNRSGQLIERLGEREIKRAIEKSHIVLITIGANDIMQVFKDNFTDLSLDQFTSEQIKYEQRLETIFDTIKNLNEDTEIYLIGFYNPFKRYFSDIEELDYIVESWNTIGADVANRYEKGYFIPMVDIFDEAENEFYLSGDNFHPNHTGYEMMAERILQFVIHEGERNNE</sequence>
<evidence type="ECO:0000313" key="3">
    <source>
        <dbReference type="EMBL" id="HIV73728.1"/>
    </source>
</evidence>
<dbReference type="PANTHER" id="PTHR30383">
    <property type="entry name" value="THIOESTERASE 1/PROTEASE 1/LYSOPHOSPHOLIPASE L1"/>
    <property type="match status" value="1"/>
</dbReference>
<gene>
    <name evidence="3" type="ORF">H9895_01455</name>
</gene>
<dbReference type="AlphaFoldDB" id="A0A9D1PJN3"/>
<keyword evidence="1" id="KW-1133">Transmembrane helix</keyword>
<dbReference type="PANTHER" id="PTHR30383:SF27">
    <property type="entry name" value="SPORE GERMINATION LIPASE LIPC"/>
    <property type="match status" value="1"/>
</dbReference>
<accession>A0A9D1PJN3</accession>
<dbReference type="CDD" id="cd04506">
    <property type="entry name" value="SGNH_hydrolase_YpmR_like"/>
    <property type="match status" value="1"/>
</dbReference>
<feature type="transmembrane region" description="Helical" evidence="1">
    <location>
        <begin position="7"/>
        <end position="25"/>
    </location>
</feature>
<dbReference type="EMBL" id="DXHX01000022">
    <property type="protein sequence ID" value="HIV73728.1"/>
    <property type="molecule type" value="Genomic_DNA"/>
</dbReference>
<protein>
    <submittedName>
        <fullName evidence="3">SGNH/GDSL hydrolase family protein</fullName>
    </submittedName>
</protein>
<evidence type="ECO:0000256" key="1">
    <source>
        <dbReference type="SAM" id="Phobius"/>
    </source>
</evidence>
<dbReference type="InterPro" id="IPR013830">
    <property type="entry name" value="SGNH_hydro"/>
</dbReference>
<reference evidence="3" key="2">
    <citation type="submission" date="2021-04" db="EMBL/GenBank/DDBJ databases">
        <authorList>
            <person name="Gilroy R."/>
        </authorList>
    </citation>
    <scope>NUCLEOTIDE SEQUENCE</scope>
    <source>
        <strain evidence="3">CHK169-2315</strain>
    </source>
</reference>
<dbReference type="Proteomes" id="UP000823937">
    <property type="component" value="Unassembled WGS sequence"/>
</dbReference>
<dbReference type="Pfam" id="PF13472">
    <property type="entry name" value="Lipase_GDSL_2"/>
    <property type="match status" value="1"/>
</dbReference>
<evidence type="ECO:0000259" key="2">
    <source>
        <dbReference type="Pfam" id="PF13472"/>
    </source>
</evidence>
<keyword evidence="1" id="KW-0472">Membrane</keyword>
<reference evidence="3" key="1">
    <citation type="journal article" date="2021" name="PeerJ">
        <title>Extensive microbial diversity within the chicken gut microbiome revealed by metagenomics and culture.</title>
        <authorList>
            <person name="Gilroy R."/>
            <person name="Ravi A."/>
            <person name="Getino M."/>
            <person name="Pursley I."/>
            <person name="Horton D.L."/>
            <person name="Alikhan N.F."/>
            <person name="Baker D."/>
            <person name="Gharbi K."/>
            <person name="Hall N."/>
            <person name="Watson M."/>
            <person name="Adriaenssens E.M."/>
            <person name="Foster-Nyarko E."/>
            <person name="Jarju S."/>
            <person name="Secka A."/>
            <person name="Antonio M."/>
            <person name="Oren A."/>
            <person name="Chaudhuri R.R."/>
            <person name="La Ragione R."/>
            <person name="Hildebrand F."/>
            <person name="Pallen M.J."/>
        </authorList>
    </citation>
    <scope>NUCLEOTIDE SEQUENCE</scope>
    <source>
        <strain evidence="3">CHK169-2315</strain>
    </source>
</reference>
<proteinExistence type="predicted"/>
<evidence type="ECO:0000313" key="4">
    <source>
        <dbReference type="Proteomes" id="UP000823937"/>
    </source>
</evidence>